<evidence type="ECO:0000313" key="2">
    <source>
        <dbReference type="Proteomes" id="UP000054524"/>
    </source>
</evidence>
<dbReference type="RefSeq" id="XP_052906024.1">
    <property type="nucleotide sequence ID" value="XM_053048199.1"/>
</dbReference>
<gene>
    <name evidence="1" type="ORF">NESG_00548</name>
</gene>
<proteinExistence type="predicted"/>
<organism evidence="1 2">
    <name type="scientific">Nematocida ausubeli (strain ATCC PRA-371 / ERTm2)</name>
    <name type="common">Nematode killer fungus</name>
    <dbReference type="NCBI Taxonomy" id="1913371"/>
    <lineage>
        <taxon>Eukaryota</taxon>
        <taxon>Fungi</taxon>
        <taxon>Fungi incertae sedis</taxon>
        <taxon>Microsporidia</taxon>
        <taxon>Nematocida</taxon>
    </lineage>
</organism>
<accession>A0A086J5Q1</accession>
<sequence length="251" mass="29783">MTLEIFKMLKVGKDCTEKHEMYFGQRTNPEVQKYEDIFHQLNLRFTANKSLWEEWLKINDVQEKEDMECEYIKSLIIFANSKKLRKAWNAVLSTHNIDTSQTISKKQETKEDIAMNLMNYSRVKKALKHQRSMQCNILREIDVKVKEMKAEINKIIEERLETFARFIEEDKKIDSKLKEYTDTIPKNTDTLKRSCLIGSKKQELLEDTCNDQELTKWLGEKVEEIEKMENSDKMQDIIEKVMKLDLTSAII</sequence>
<evidence type="ECO:0000313" key="1">
    <source>
        <dbReference type="EMBL" id="KFG27469.1"/>
    </source>
</evidence>
<dbReference type="AlphaFoldDB" id="A0A086J5Q1"/>
<dbReference type="Proteomes" id="UP000054524">
    <property type="component" value="Unassembled WGS sequence"/>
</dbReference>
<dbReference type="EMBL" id="AKIJ01000001">
    <property type="protein sequence ID" value="KFG27469.1"/>
    <property type="molecule type" value="Genomic_DNA"/>
</dbReference>
<reference evidence="1 2" key="1">
    <citation type="journal article" date="2014" name="Genome Announc.">
        <title>Genome Sequence of the Microsporidian Species Nematocida sp1 Strain ERTm6 (ATCC PRA-372).</title>
        <authorList>
            <person name="Bakowski M.A."/>
            <person name="Priest M."/>
            <person name="Young S."/>
            <person name="Cuomo C.A."/>
            <person name="Troemel E.R."/>
        </authorList>
    </citation>
    <scope>NUCLEOTIDE SEQUENCE [LARGE SCALE GENOMIC DNA]</scope>
    <source>
        <strain evidence="1 2">ERTm6</strain>
    </source>
</reference>
<comment type="caution">
    <text evidence="1">The sequence shown here is derived from an EMBL/GenBank/DDBJ whole genome shotgun (WGS) entry which is preliminary data.</text>
</comment>
<keyword evidence="2" id="KW-1185">Reference proteome</keyword>
<dbReference type="HOGENOM" id="CLU_1107384_0_0_1"/>
<dbReference type="GeneID" id="77675521"/>
<name>A0A086J5Q1_NEMA1</name>
<protein>
    <submittedName>
        <fullName evidence="1">Uncharacterized protein</fullName>
    </submittedName>
</protein>